<dbReference type="Proteomes" id="UP000762676">
    <property type="component" value="Unassembled WGS sequence"/>
</dbReference>
<comment type="caution">
    <text evidence="2">The sequence shown here is derived from an EMBL/GenBank/DDBJ whole genome shotgun (WGS) entry which is preliminary data.</text>
</comment>
<name>A0AAV4FYD0_9GAST</name>
<evidence type="ECO:0000256" key="1">
    <source>
        <dbReference type="SAM" id="MobiDB-lite"/>
    </source>
</evidence>
<evidence type="ECO:0000313" key="3">
    <source>
        <dbReference type="Proteomes" id="UP000762676"/>
    </source>
</evidence>
<protein>
    <submittedName>
        <fullName evidence="2">Uncharacterized protein</fullName>
    </submittedName>
</protein>
<reference evidence="2 3" key="1">
    <citation type="journal article" date="2021" name="Elife">
        <title>Chloroplast acquisition without the gene transfer in kleptoplastic sea slugs, Plakobranchus ocellatus.</title>
        <authorList>
            <person name="Maeda T."/>
            <person name="Takahashi S."/>
            <person name="Yoshida T."/>
            <person name="Shimamura S."/>
            <person name="Takaki Y."/>
            <person name="Nagai Y."/>
            <person name="Toyoda A."/>
            <person name="Suzuki Y."/>
            <person name="Arimoto A."/>
            <person name="Ishii H."/>
            <person name="Satoh N."/>
            <person name="Nishiyama T."/>
            <person name="Hasebe M."/>
            <person name="Maruyama T."/>
            <person name="Minagawa J."/>
            <person name="Obokata J."/>
            <person name="Shigenobu S."/>
        </authorList>
    </citation>
    <scope>NUCLEOTIDE SEQUENCE [LARGE SCALE GENOMIC DNA]</scope>
</reference>
<gene>
    <name evidence="2" type="ORF">ElyMa_000514500</name>
</gene>
<feature type="region of interest" description="Disordered" evidence="1">
    <location>
        <begin position="56"/>
        <end position="75"/>
    </location>
</feature>
<sequence length="131" mass="13950">MRLTKICIDLHNTRGAHLPKLASPNTTNTGTSNPRVLSTPLRLATQRSPVACRTATARYPAGPTSDDTRLRLGGQRAGNKTLGCHSCTTPFSATPHFPPPSDHTRLTSSSDTCPAVSLRLITGTYVRIEGG</sequence>
<dbReference type="AlphaFoldDB" id="A0AAV4FYD0"/>
<proteinExistence type="predicted"/>
<dbReference type="EMBL" id="BMAT01000990">
    <property type="protein sequence ID" value="GFR77688.1"/>
    <property type="molecule type" value="Genomic_DNA"/>
</dbReference>
<keyword evidence="3" id="KW-1185">Reference proteome</keyword>
<organism evidence="2 3">
    <name type="scientific">Elysia marginata</name>
    <dbReference type="NCBI Taxonomy" id="1093978"/>
    <lineage>
        <taxon>Eukaryota</taxon>
        <taxon>Metazoa</taxon>
        <taxon>Spiralia</taxon>
        <taxon>Lophotrochozoa</taxon>
        <taxon>Mollusca</taxon>
        <taxon>Gastropoda</taxon>
        <taxon>Heterobranchia</taxon>
        <taxon>Euthyneura</taxon>
        <taxon>Panpulmonata</taxon>
        <taxon>Sacoglossa</taxon>
        <taxon>Placobranchoidea</taxon>
        <taxon>Plakobranchidae</taxon>
        <taxon>Elysia</taxon>
    </lineage>
</organism>
<accession>A0AAV4FYD0</accession>
<evidence type="ECO:0000313" key="2">
    <source>
        <dbReference type="EMBL" id="GFR77688.1"/>
    </source>
</evidence>